<dbReference type="InterPro" id="IPR041854">
    <property type="entry name" value="BFD-like_2Fe2S-bd_dom_sf"/>
</dbReference>
<dbReference type="InterPro" id="IPR050260">
    <property type="entry name" value="FAD-bd_OxRdtase"/>
</dbReference>
<dbReference type="EMBL" id="JBHSKJ010000003">
    <property type="protein sequence ID" value="MFC5144150.1"/>
    <property type="molecule type" value="Genomic_DNA"/>
</dbReference>
<dbReference type="PRINTS" id="PR00368">
    <property type="entry name" value="FADPNR"/>
</dbReference>
<evidence type="ECO:0000256" key="1">
    <source>
        <dbReference type="ARBA" id="ARBA00001974"/>
    </source>
</evidence>
<dbReference type="InterPro" id="IPR016156">
    <property type="entry name" value="FAD/NAD-linked_Rdtase_dimer_sf"/>
</dbReference>
<feature type="domain" description="BFD-like [2Fe-2S]-binding" evidence="4">
    <location>
        <begin position="411"/>
        <end position="457"/>
    </location>
</feature>
<dbReference type="Pfam" id="PF04324">
    <property type="entry name" value="Fer2_BFD"/>
    <property type="match status" value="1"/>
</dbReference>
<feature type="domain" description="NADH-rubredoxin oxidoreductase C-terminal" evidence="6">
    <location>
        <begin position="312"/>
        <end position="365"/>
    </location>
</feature>
<dbReference type="InterPro" id="IPR041575">
    <property type="entry name" value="Rubredoxin_C"/>
</dbReference>
<dbReference type="Gene3D" id="1.10.10.1100">
    <property type="entry name" value="BFD-like [2Fe-2S]-binding domain"/>
    <property type="match status" value="1"/>
</dbReference>
<dbReference type="PANTHER" id="PTHR43429">
    <property type="entry name" value="PYRIDINE NUCLEOTIDE-DISULFIDE OXIDOREDUCTASE DOMAIN-CONTAINING"/>
    <property type="match status" value="1"/>
</dbReference>
<evidence type="ECO:0000259" key="4">
    <source>
        <dbReference type="Pfam" id="PF04324"/>
    </source>
</evidence>
<reference evidence="8" key="1">
    <citation type="journal article" date="2019" name="Int. J. Syst. Evol. Microbiol.">
        <title>The Global Catalogue of Microorganisms (GCM) 10K type strain sequencing project: providing services to taxonomists for standard genome sequencing and annotation.</title>
        <authorList>
            <consortium name="The Broad Institute Genomics Platform"/>
            <consortium name="The Broad Institute Genome Sequencing Center for Infectious Disease"/>
            <person name="Wu L."/>
            <person name="Ma J."/>
        </authorList>
    </citation>
    <scope>NUCLEOTIDE SEQUENCE [LARGE SCALE GENOMIC DNA]</scope>
    <source>
        <strain evidence="8">CGMCC 4.1641</strain>
    </source>
</reference>
<dbReference type="InterPro" id="IPR036188">
    <property type="entry name" value="FAD/NAD-bd_sf"/>
</dbReference>
<dbReference type="PANTHER" id="PTHR43429:SF3">
    <property type="entry name" value="NITRITE REDUCTASE [NAD(P)H]"/>
    <property type="match status" value="1"/>
</dbReference>
<dbReference type="InterPro" id="IPR007419">
    <property type="entry name" value="BFD-like_2Fe2S-bd_dom"/>
</dbReference>
<dbReference type="PRINTS" id="PR00411">
    <property type="entry name" value="PNDRDTASEI"/>
</dbReference>
<evidence type="ECO:0000256" key="2">
    <source>
        <dbReference type="ARBA" id="ARBA00022630"/>
    </source>
</evidence>
<evidence type="ECO:0000313" key="8">
    <source>
        <dbReference type="Proteomes" id="UP001596222"/>
    </source>
</evidence>
<evidence type="ECO:0000259" key="6">
    <source>
        <dbReference type="Pfam" id="PF18267"/>
    </source>
</evidence>
<protein>
    <submittedName>
        <fullName evidence="7">FAD-dependent oxidoreductase</fullName>
    </submittedName>
</protein>
<comment type="caution">
    <text evidence="7">The sequence shown here is derived from an EMBL/GenBank/DDBJ whole genome shotgun (WGS) entry which is preliminary data.</text>
</comment>
<dbReference type="Gene3D" id="3.30.390.30">
    <property type="match status" value="1"/>
</dbReference>
<name>A0ABV9ZVE3_9ACTN</name>
<proteinExistence type="predicted"/>
<evidence type="ECO:0000259" key="5">
    <source>
        <dbReference type="Pfam" id="PF07992"/>
    </source>
</evidence>
<dbReference type="Proteomes" id="UP001596222">
    <property type="component" value="Unassembled WGS sequence"/>
</dbReference>
<keyword evidence="2" id="KW-0285">Flavoprotein</keyword>
<evidence type="ECO:0000313" key="7">
    <source>
        <dbReference type="EMBL" id="MFC5144150.1"/>
    </source>
</evidence>
<dbReference type="Gene3D" id="3.50.50.60">
    <property type="entry name" value="FAD/NAD(P)-binding domain"/>
    <property type="match status" value="2"/>
</dbReference>
<dbReference type="Pfam" id="PF07992">
    <property type="entry name" value="Pyr_redox_2"/>
    <property type="match status" value="1"/>
</dbReference>
<evidence type="ECO:0000256" key="3">
    <source>
        <dbReference type="ARBA" id="ARBA00022827"/>
    </source>
</evidence>
<accession>A0ABV9ZVE3</accession>
<dbReference type="RefSeq" id="WP_382037792.1">
    <property type="nucleotide sequence ID" value="NZ_JBHSKJ010000003.1"/>
</dbReference>
<dbReference type="SUPFAM" id="SSF51905">
    <property type="entry name" value="FAD/NAD(P)-binding domain"/>
    <property type="match status" value="2"/>
</dbReference>
<keyword evidence="8" id="KW-1185">Reference proteome</keyword>
<keyword evidence="3" id="KW-0274">FAD</keyword>
<sequence>MSRIVIVGNGPAGHRLAELLRTRAPRAAVTVLGAEAEPAYNRVLLPSVISGKLSPEQTYLTGHDSGTVTVRRGAAVTGIDREQRTVRTADGLLHPYDELVLATGARCFLPPLPGLTGAGGGPADGVVALRTLADCRRLEDLLTRAGSVVVLGGGVLGLEVARALSDRGHGVDVVHMGPHVMERQLDAPAGKTLAGVLERLGIRIHTGRAAASWTGGRLVLDDGSGLPADLVVVSAGVQPNTELARAAGLSVGRGVVVDDHMRTSDPRIHALGDCAEHAGLVPGLIAPAWEQAETLAEALTGGHRPYTATRTVTRLKARGVDLAVIGDGNHALPGAEVVTLADPARGQYARLALQDERVVGAILLGFPSSVAAVSQLYDAGAPTPVDRLALLAGRAVAGRADAPGDLPDEAVVCRCNNVTKRALVAGWRGGARTPGALARATRASTGCGGCAGAVDGICTWLNATREAADEAGDALCADAVPAGEAHAASPAGAGEAFVPAAAPRQEEQPLHELLAR</sequence>
<organism evidence="7 8">
    <name type="scientific">Streptomyces aureoversilis</name>
    <dbReference type="NCBI Taxonomy" id="67277"/>
    <lineage>
        <taxon>Bacteria</taxon>
        <taxon>Bacillati</taxon>
        <taxon>Actinomycetota</taxon>
        <taxon>Actinomycetes</taxon>
        <taxon>Kitasatosporales</taxon>
        <taxon>Streptomycetaceae</taxon>
        <taxon>Streptomyces</taxon>
    </lineage>
</organism>
<comment type="cofactor">
    <cofactor evidence="1">
        <name>FAD</name>
        <dbReference type="ChEBI" id="CHEBI:57692"/>
    </cofactor>
</comment>
<feature type="domain" description="FAD/NAD(P)-binding" evidence="5">
    <location>
        <begin position="3"/>
        <end position="291"/>
    </location>
</feature>
<dbReference type="InterPro" id="IPR023753">
    <property type="entry name" value="FAD/NAD-binding_dom"/>
</dbReference>
<gene>
    <name evidence="7" type="ORF">ACFPP6_05555</name>
</gene>
<dbReference type="Pfam" id="PF18267">
    <property type="entry name" value="Rubredoxin_C"/>
    <property type="match status" value="1"/>
</dbReference>